<comment type="caution">
    <text evidence="2">The sequence shown here is derived from an EMBL/GenBank/DDBJ whole genome shotgun (WGS) entry which is preliminary data.</text>
</comment>
<dbReference type="SUPFAM" id="SSF81301">
    <property type="entry name" value="Nucleotidyltransferase"/>
    <property type="match status" value="1"/>
</dbReference>
<dbReference type="RefSeq" id="WP_271316785.1">
    <property type="nucleotide sequence ID" value="NZ_JABXJJ020000036.1"/>
</dbReference>
<proteinExistence type="predicted"/>
<evidence type="ECO:0000313" key="2">
    <source>
        <dbReference type="EMBL" id="MDI5972755.1"/>
    </source>
</evidence>
<feature type="region of interest" description="Disordered" evidence="1">
    <location>
        <begin position="1"/>
        <end position="41"/>
    </location>
</feature>
<dbReference type="EMBL" id="JABXJJ020000036">
    <property type="protein sequence ID" value="MDI5972755.1"/>
    <property type="molecule type" value="Genomic_DNA"/>
</dbReference>
<organism evidence="2">
    <name type="scientific">Streptantibioticus silvisoli</name>
    <dbReference type="NCBI Taxonomy" id="2705255"/>
    <lineage>
        <taxon>Bacteria</taxon>
        <taxon>Bacillati</taxon>
        <taxon>Actinomycetota</taxon>
        <taxon>Actinomycetes</taxon>
        <taxon>Kitasatosporales</taxon>
        <taxon>Streptomycetaceae</taxon>
        <taxon>Streptantibioticus</taxon>
    </lineage>
</organism>
<protein>
    <recommendedName>
        <fullName evidence="3">Nucleotidyltransferase family protein</fullName>
    </recommendedName>
</protein>
<evidence type="ECO:0008006" key="3">
    <source>
        <dbReference type="Google" id="ProtNLM"/>
    </source>
</evidence>
<gene>
    <name evidence="2" type="ORF">POF50_026010</name>
</gene>
<accession>A0AA90HBS4</accession>
<name>A0AA90HBS4_9ACTN</name>
<feature type="compositionally biased region" description="Basic and acidic residues" evidence="1">
    <location>
        <begin position="1"/>
        <end position="29"/>
    </location>
</feature>
<reference evidence="2" key="1">
    <citation type="submission" date="2023-05" db="EMBL/GenBank/DDBJ databases">
        <title>Streptantibioticus silvisoli sp. nov., acidotolerant actinomycetes 1 from pine litter.</title>
        <authorList>
            <person name="Swiecimska M."/>
            <person name="Golinska P."/>
            <person name="Sangal V."/>
            <person name="Wachnowicz B."/>
            <person name="Goodfellow M."/>
        </authorList>
    </citation>
    <scope>NUCLEOTIDE SEQUENCE</scope>
    <source>
        <strain evidence="2">SL13</strain>
    </source>
</reference>
<dbReference type="Gene3D" id="3.30.460.40">
    <property type="match status" value="1"/>
</dbReference>
<dbReference type="InterPro" id="IPR043519">
    <property type="entry name" value="NT_sf"/>
</dbReference>
<evidence type="ECO:0000256" key="1">
    <source>
        <dbReference type="SAM" id="MobiDB-lite"/>
    </source>
</evidence>
<sequence>MTPLERLRASARRTRESARDRPLTGRTHDDADEDTGTFATDSAAGFDPFPLLRALDAAGARAVVIGQCAGIMHGSAEPTGDLDLLWDGDPAGAGALTAAFSAVAARLLDDAGRPVPLAPAAFRLPKVRFAAASAGGDLCTPALRWGLAVGGFLDRAHTTTAADGLTVRYLRRDDLIRMRRASARPKDLRRAGELSRLPD</sequence>
<dbReference type="AlphaFoldDB" id="A0AA90HBS4"/>